<evidence type="ECO:0000256" key="1">
    <source>
        <dbReference type="SAM" id="MobiDB-lite"/>
    </source>
</evidence>
<dbReference type="PANTHER" id="PTHR11439:SF470">
    <property type="entry name" value="CYSTEINE-RICH RLK (RECEPTOR-LIKE PROTEIN KINASE) 8"/>
    <property type="match status" value="1"/>
</dbReference>
<gene>
    <name evidence="3" type="ORF">Sradi_2077000</name>
</gene>
<sequence>MTQRIQAQKTAETVCPTQELDPCTSTQPQPPLRRSTRISNQPTWLQDYHCNQTTSDSSPPTITCFGSLHSCFVASLSNLQEPRSYKQASQSVDWKKAMQVELDALHQNDTWDITPLPKDKKAIGCRWVYKLKLKSDGTIDKHKARLVAKGYNQVEGIDYVDSFSSVAKAVTVRTLLAVTASKHWTLHHIDVNNAFLHGTLDEEIYMQPPDGYSVPEGHVCKLKRSLYGLKQASRQWNTEFTNKVETFGFLQSKHDHCLFTKTSPSGLLVLLVYVDDILIAGTSETCIQEVKIYLHNLFTIKDLGVAKYYLGLEIARSERGIVVTQSKYICNLLHDAGVFYAKSATTPLPAGIKFSTEAGRVLPNPESYRRLIGRILYLGFTRADIAHAAQQLSQFMQHPCQQHWDAALHLLRYLKGTPNKGLFFSAGTTTDLIAYCDADWASCIDTRRSLTGFCIFLGSALISWKTKKQATVSRSTAEAEYRSMGSTTCELIWIHGLLLDLQIPVQTPIPFFCDNQAALHITANPVFHERTNHLEISTATSC</sequence>
<accession>A0AAW2TJ88</accession>
<name>A0AAW2TJ88_SESRA</name>
<dbReference type="CDD" id="cd09272">
    <property type="entry name" value="RNase_HI_RT_Ty1"/>
    <property type="match status" value="1"/>
</dbReference>
<comment type="caution">
    <text evidence="3">The sequence shown here is derived from an EMBL/GenBank/DDBJ whole genome shotgun (WGS) entry which is preliminary data.</text>
</comment>
<dbReference type="PANTHER" id="PTHR11439">
    <property type="entry name" value="GAG-POL-RELATED RETROTRANSPOSON"/>
    <property type="match status" value="1"/>
</dbReference>
<organism evidence="3">
    <name type="scientific">Sesamum radiatum</name>
    <name type="common">Black benniseed</name>
    <dbReference type="NCBI Taxonomy" id="300843"/>
    <lineage>
        <taxon>Eukaryota</taxon>
        <taxon>Viridiplantae</taxon>
        <taxon>Streptophyta</taxon>
        <taxon>Embryophyta</taxon>
        <taxon>Tracheophyta</taxon>
        <taxon>Spermatophyta</taxon>
        <taxon>Magnoliopsida</taxon>
        <taxon>eudicotyledons</taxon>
        <taxon>Gunneridae</taxon>
        <taxon>Pentapetalae</taxon>
        <taxon>asterids</taxon>
        <taxon>lamiids</taxon>
        <taxon>Lamiales</taxon>
        <taxon>Pedaliaceae</taxon>
        <taxon>Sesamum</taxon>
    </lineage>
</organism>
<dbReference type="InterPro" id="IPR043502">
    <property type="entry name" value="DNA/RNA_pol_sf"/>
</dbReference>
<evidence type="ECO:0000259" key="2">
    <source>
        <dbReference type="Pfam" id="PF07727"/>
    </source>
</evidence>
<dbReference type="AlphaFoldDB" id="A0AAW2TJ88"/>
<reference evidence="3" key="1">
    <citation type="submission" date="2020-06" db="EMBL/GenBank/DDBJ databases">
        <authorList>
            <person name="Li T."/>
            <person name="Hu X."/>
            <person name="Zhang T."/>
            <person name="Song X."/>
            <person name="Zhang H."/>
            <person name="Dai N."/>
            <person name="Sheng W."/>
            <person name="Hou X."/>
            <person name="Wei L."/>
        </authorList>
    </citation>
    <scope>NUCLEOTIDE SEQUENCE</scope>
    <source>
        <strain evidence="3">G02</strain>
        <tissue evidence="3">Leaf</tissue>
    </source>
</reference>
<dbReference type="SUPFAM" id="SSF56672">
    <property type="entry name" value="DNA/RNA polymerases"/>
    <property type="match status" value="1"/>
</dbReference>
<protein>
    <submittedName>
        <fullName evidence="3">Retrovirus-related Pol polyprotein from transposon RE1</fullName>
    </submittedName>
</protein>
<dbReference type="EMBL" id="JACGWJ010000008">
    <property type="protein sequence ID" value="KAL0404362.1"/>
    <property type="molecule type" value="Genomic_DNA"/>
</dbReference>
<dbReference type="InterPro" id="IPR013103">
    <property type="entry name" value="RVT_2"/>
</dbReference>
<feature type="region of interest" description="Disordered" evidence="1">
    <location>
        <begin position="1"/>
        <end position="38"/>
    </location>
</feature>
<feature type="compositionally biased region" description="Polar residues" evidence="1">
    <location>
        <begin position="1"/>
        <end position="11"/>
    </location>
</feature>
<evidence type="ECO:0000313" key="3">
    <source>
        <dbReference type="EMBL" id="KAL0404362.1"/>
    </source>
</evidence>
<proteinExistence type="predicted"/>
<feature type="domain" description="Reverse transcriptase Ty1/copia-type" evidence="2">
    <location>
        <begin position="108"/>
        <end position="348"/>
    </location>
</feature>
<dbReference type="Pfam" id="PF07727">
    <property type="entry name" value="RVT_2"/>
    <property type="match status" value="1"/>
</dbReference>
<reference evidence="3" key="2">
    <citation type="journal article" date="2024" name="Plant">
        <title>Genomic evolution and insights into agronomic trait innovations of Sesamum species.</title>
        <authorList>
            <person name="Miao H."/>
            <person name="Wang L."/>
            <person name="Qu L."/>
            <person name="Liu H."/>
            <person name="Sun Y."/>
            <person name="Le M."/>
            <person name="Wang Q."/>
            <person name="Wei S."/>
            <person name="Zheng Y."/>
            <person name="Lin W."/>
            <person name="Duan Y."/>
            <person name="Cao H."/>
            <person name="Xiong S."/>
            <person name="Wang X."/>
            <person name="Wei L."/>
            <person name="Li C."/>
            <person name="Ma Q."/>
            <person name="Ju M."/>
            <person name="Zhao R."/>
            <person name="Li G."/>
            <person name="Mu C."/>
            <person name="Tian Q."/>
            <person name="Mei H."/>
            <person name="Zhang T."/>
            <person name="Gao T."/>
            <person name="Zhang H."/>
        </authorList>
    </citation>
    <scope>NUCLEOTIDE SEQUENCE</scope>
    <source>
        <strain evidence="3">G02</strain>
    </source>
</reference>